<comment type="caution">
    <text evidence="10">The sequence shown here is derived from an EMBL/GenBank/DDBJ whole genome shotgun (WGS) entry which is preliminary data.</text>
</comment>
<evidence type="ECO:0000256" key="6">
    <source>
        <dbReference type="ARBA" id="ARBA00038076"/>
    </source>
</evidence>
<dbReference type="PANTHER" id="PTHR30572">
    <property type="entry name" value="MEMBRANE COMPONENT OF TRANSPORTER-RELATED"/>
    <property type="match status" value="1"/>
</dbReference>
<proteinExistence type="inferred from homology"/>
<evidence type="ECO:0000256" key="3">
    <source>
        <dbReference type="ARBA" id="ARBA00022692"/>
    </source>
</evidence>
<feature type="domain" description="MacB-like periplasmic core" evidence="9">
    <location>
        <begin position="19"/>
        <end position="202"/>
    </location>
</feature>
<dbReference type="InterPro" id="IPR003838">
    <property type="entry name" value="ABC3_permease_C"/>
</dbReference>
<dbReference type="GO" id="GO:0005886">
    <property type="term" value="C:plasma membrane"/>
    <property type="evidence" value="ECO:0007669"/>
    <property type="project" value="UniProtKB-SubCell"/>
</dbReference>
<dbReference type="RefSeq" id="WP_187465303.1">
    <property type="nucleotide sequence ID" value="NZ_JACSIT010000057.1"/>
</dbReference>
<evidence type="ECO:0000256" key="7">
    <source>
        <dbReference type="SAM" id="Phobius"/>
    </source>
</evidence>
<feature type="domain" description="ABC3 transporter permease C-terminal" evidence="8">
    <location>
        <begin position="283"/>
        <end position="403"/>
    </location>
</feature>
<dbReference type="PANTHER" id="PTHR30572:SF4">
    <property type="entry name" value="ABC TRANSPORTER PERMEASE YTRF"/>
    <property type="match status" value="1"/>
</dbReference>
<dbReference type="InterPro" id="IPR025857">
    <property type="entry name" value="MacB_PCD"/>
</dbReference>
<dbReference type="Pfam" id="PF12704">
    <property type="entry name" value="MacB_PCD"/>
    <property type="match status" value="1"/>
</dbReference>
<evidence type="ECO:0000256" key="2">
    <source>
        <dbReference type="ARBA" id="ARBA00022475"/>
    </source>
</evidence>
<evidence type="ECO:0000256" key="5">
    <source>
        <dbReference type="ARBA" id="ARBA00023136"/>
    </source>
</evidence>
<protein>
    <submittedName>
        <fullName evidence="10">ABC transporter permease</fullName>
    </submittedName>
</protein>
<evidence type="ECO:0000259" key="8">
    <source>
        <dbReference type="Pfam" id="PF02687"/>
    </source>
</evidence>
<comment type="similarity">
    <text evidence="6">Belongs to the ABC-4 integral membrane protein family.</text>
</comment>
<reference evidence="10" key="1">
    <citation type="submission" date="2020-08" db="EMBL/GenBank/DDBJ databases">
        <title>Lewinella bacteria from marine environments.</title>
        <authorList>
            <person name="Zhong Y."/>
        </authorList>
    </citation>
    <scope>NUCLEOTIDE SEQUENCE</scope>
    <source>
        <strain evidence="10">KCTC 42187</strain>
    </source>
</reference>
<dbReference type="Proteomes" id="UP000650081">
    <property type="component" value="Unassembled WGS sequence"/>
</dbReference>
<dbReference type="EMBL" id="JACSIT010000057">
    <property type="protein sequence ID" value="MBC6993183.1"/>
    <property type="molecule type" value="Genomic_DNA"/>
</dbReference>
<comment type="subcellular location">
    <subcellularLocation>
        <location evidence="1">Cell membrane</location>
        <topology evidence="1">Multi-pass membrane protein</topology>
    </subcellularLocation>
</comment>
<dbReference type="InterPro" id="IPR050250">
    <property type="entry name" value="Macrolide_Exporter_MacB"/>
</dbReference>
<dbReference type="Pfam" id="PF02687">
    <property type="entry name" value="FtsX"/>
    <property type="match status" value="1"/>
</dbReference>
<feature type="transmembrane region" description="Helical" evidence="7">
    <location>
        <begin position="20"/>
        <end position="40"/>
    </location>
</feature>
<keyword evidence="5 7" id="KW-0472">Membrane</keyword>
<sequence length="409" mass="44133">MFRAFTESFQRLRSNFFQTFLSVLGVIIGVGALVAMLSMIDGLEAYARETIAARTSLENLFVSSKLGEQVDGIYVPRDTVAVLDEAVAAELLDSLPYPARVQLQFSVPTLGYGPDSARLGIYCSAIGLPLLTPPAEDFLLHGRFLAGEDAAGAARVALVNDQLARRLLAPTDSLEVALGRQVYLFGDSLSIVGIFAAEKGDSNLALATTLPSLRGLQDPPAIYPELMLALENVHHVLDAQRFTDGWMARRFKNIPEATETRTYSGYLKELEKGMLVFRLVMGFLIGIAVVVGGVGVMNVLLMSIAERTPEIGIRKAVGANRGNIVREFLAESVAISAIGCFFGVLLGMGVALLAAPVLNYFMEEVQFRAIFSLRTMLIVCVVALLIGIIFGTYPARKAAGLDPVVAIQR</sequence>
<evidence type="ECO:0000259" key="9">
    <source>
        <dbReference type="Pfam" id="PF12704"/>
    </source>
</evidence>
<gene>
    <name evidence="10" type="ORF">H9S92_03350</name>
</gene>
<evidence type="ECO:0000256" key="1">
    <source>
        <dbReference type="ARBA" id="ARBA00004651"/>
    </source>
</evidence>
<keyword evidence="4 7" id="KW-1133">Transmembrane helix</keyword>
<evidence type="ECO:0000313" key="10">
    <source>
        <dbReference type="EMBL" id="MBC6993183.1"/>
    </source>
</evidence>
<evidence type="ECO:0000313" key="11">
    <source>
        <dbReference type="Proteomes" id="UP000650081"/>
    </source>
</evidence>
<feature type="transmembrane region" description="Helical" evidence="7">
    <location>
        <begin position="275"/>
        <end position="301"/>
    </location>
</feature>
<feature type="transmembrane region" description="Helical" evidence="7">
    <location>
        <begin position="373"/>
        <end position="393"/>
    </location>
</feature>
<dbReference type="GO" id="GO:0022857">
    <property type="term" value="F:transmembrane transporter activity"/>
    <property type="evidence" value="ECO:0007669"/>
    <property type="project" value="TreeGrafter"/>
</dbReference>
<feature type="transmembrane region" description="Helical" evidence="7">
    <location>
        <begin position="333"/>
        <end position="361"/>
    </location>
</feature>
<keyword evidence="2" id="KW-1003">Cell membrane</keyword>
<keyword evidence="11" id="KW-1185">Reference proteome</keyword>
<accession>A0A923PL32</accession>
<evidence type="ECO:0000256" key="4">
    <source>
        <dbReference type="ARBA" id="ARBA00022989"/>
    </source>
</evidence>
<name>A0A923PL32_9BACT</name>
<keyword evidence="3 7" id="KW-0812">Transmembrane</keyword>
<organism evidence="10 11">
    <name type="scientific">Neolewinella lacunae</name>
    <dbReference type="NCBI Taxonomy" id="1517758"/>
    <lineage>
        <taxon>Bacteria</taxon>
        <taxon>Pseudomonadati</taxon>
        <taxon>Bacteroidota</taxon>
        <taxon>Saprospiria</taxon>
        <taxon>Saprospirales</taxon>
        <taxon>Lewinellaceae</taxon>
        <taxon>Neolewinella</taxon>
    </lineage>
</organism>
<dbReference type="AlphaFoldDB" id="A0A923PL32"/>